<evidence type="ECO:0008006" key="3">
    <source>
        <dbReference type="Google" id="ProtNLM"/>
    </source>
</evidence>
<evidence type="ECO:0000313" key="1">
    <source>
        <dbReference type="EMBL" id="OQX03667.1"/>
    </source>
</evidence>
<name>A0A1Y1QER1_9GAMM</name>
<dbReference type="AlphaFoldDB" id="A0A1Y1QER1"/>
<proteinExistence type="predicted"/>
<protein>
    <recommendedName>
        <fullName evidence="3">HNH endonuclease</fullName>
    </recommendedName>
</protein>
<comment type="caution">
    <text evidence="1">The sequence shown here is derived from an EMBL/GenBank/DDBJ whole genome shotgun (WGS) entry which is preliminary data.</text>
</comment>
<organism evidence="1 2">
    <name type="scientific">Thiothrix lacustris</name>
    <dbReference type="NCBI Taxonomy" id="525917"/>
    <lineage>
        <taxon>Bacteria</taxon>
        <taxon>Pseudomonadati</taxon>
        <taxon>Pseudomonadota</taxon>
        <taxon>Gammaproteobacteria</taxon>
        <taxon>Thiotrichales</taxon>
        <taxon>Thiotrichaceae</taxon>
        <taxon>Thiothrix</taxon>
    </lineage>
</organism>
<evidence type="ECO:0000313" key="2">
    <source>
        <dbReference type="Proteomes" id="UP000192491"/>
    </source>
</evidence>
<sequence length="248" mass="28617">MAYRNLLRNQKWFEFADKVKQRDGFVCSNCGKGGNGITLQVHHDSYVIGRMPWEYPVSACHTLCSGCHAREHGIIQPDSGWTLIEINDTGGLNSHCERQGCRQEIRYEHVAYHPAWGYMVAGSECINHLTIEDKMLCEDSLRIYKQAASFVDNHPLNRSQTKKGQSYLKCTYKHHVIRVYSESGNFAVQVAVKREGVKFYDYSDVKQVKVDNAEQAQELGYIWMRGMLSNDKKETEILRKMWVSLRKT</sequence>
<reference evidence="1 2" key="1">
    <citation type="submission" date="2017-01" db="EMBL/GenBank/DDBJ databases">
        <title>Novel large sulfur bacteria in the metagenomes of groundwater-fed chemosynthetic microbial mats in the Lake Huron basin.</title>
        <authorList>
            <person name="Sharrar A.M."/>
            <person name="Flood B.E."/>
            <person name="Bailey J.V."/>
            <person name="Jones D.S."/>
            <person name="Biddanda B."/>
            <person name="Ruberg S.A."/>
            <person name="Marcus D.N."/>
            <person name="Dick G.J."/>
        </authorList>
    </citation>
    <scope>NUCLEOTIDE SEQUENCE [LARGE SCALE GENOMIC DNA]</scope>
    <source>
        <strain evidence="1">A8</strain>
    </source>
</reference>
<dbReference type="Proteomes" id="UP000192491">
    <property type="component" value="Unassembled WGS sequence"/>
</dbReference>
<gene>
    <name evidence="1" type="ORF">BWK73_38775</name>
</gene>
<dbReference type="EMBL" id="MTEJ01000388">
    <property type="protein sequence ID" value="OQX03667.1"/>
    <property type="molecule type" value="Genomic_DNA"/>
</dbReference>
<accession>A0A1Y1QER1</accession>